<sequence length="302" mass="31885">MCRLSRLLQHVVQHLSSASRTFGASPPVETGVATAAPAVSSPASSARDESSAALATAQADANAVAAELAVSPPPPVTDESVPVFDIARIERTGDAVIAGRAAPGAIVELLRNGERLDGATADQSGQFVMVPPRLPLGDYELTLRSRLPDGTMATSKQGVVVALAETESSSGVNRSRAEVPFNVPETAATNRLSLDRATRSPQARLLSQPPLHIAKRQDVAVSELPRATAAARLSDGGSSSPVVEPKIATTVVSRGDSLWRISRVTYGVSTRYAVIYKANRDRIRDPNRIYPGQIFVLPLKAR</sequence>
<dbReference type="SMART" id="SM00257">
    <property type="entry name" value="LysM"/>
    <property type="match status" value="1"/>
</dbReference>
<dbReference type="PANTHER" id="PTHR34700">
    <property type="entry name" value="POTASSIUM BINDING PROTEIN KBP"/>
    <property type="match status" value="1"/>
</dbReference>
<dbReference type="CDD" id="cd00118">
    <property type="entry name" value="LysM"/>
    <property type="match status" value="1"/>
</dbReference>
<organism evidence="2 3">
    <name type="scientific">Bradyrhizobium lablabi</name>
    <dbReference type="NCBI Taxonomy" id="722472"/>
    <lineage>
        <taxon>Bacteria</taxon>
        <taxon>Pseudomonadati</taxon>
        <taxon>Pseudomonadota</taxon>
        <taxon>Alphaproteobacteria</taxon>
        <taxon>Hyphomicrobiales</taxon>
        <taxon>Nitrobacteraceae</taxon>
        <taxon>Bradyrhizobium</taxon>
    </lineage>
</organism>
<dbReference type="SUPFAM" id="SSF54106">
    <property type="entry name" value="LysM domain"/>
    <property type="match status" value="1"/>
</dbReference>
<dbReference type="Pfam" id="PF01476">
    <property type="entry name" value="LysM"/>
    <property type="match status" value="1"/>
</dbReference>
<dbReference type="EMBL" id="FNTI01000001">
    <property type="protein sequence ID" value="SEC52394.1"/>
    <property type="molecule type" value="Genomic_DNA"/>
</dbReference>
<dbReference type="Proteomes" id="UP000183208">
    <property type="component" value="Unassembled WGS sequence"/>
</dbReference>
<accession>A0A1M6UQP0</accession>
<protein>
    <submittedName>
        <fullName evidence="2">Nucleoid-associated protein YgaU, contains BON and LysM domains</fullName>
    </submittedName>
</protein>
<dbReference type="AlphaFoldDB" id="A0A1M6UQP0"/>
<dbReference type="PANTHER" id="PTHR34700:SF4">
    <property type="entry name" value="PHAGE-LIKE ELEMENT PBSX PROTEIN XKDP"/>
    <property type="match status" value="1"/>
</dbReference>
<dbReference type="Gene3D" id="3.10.350.10">
    <property type="entry name" value="LysM domain"/>
    <property type="match status" value="1"/>
</dbReference>
<evidence type="ECO:0000313" key="2">
    <source>
        <dbReference type="EMBL" id="SEC52394.1"/>
    </source>
</evidence>
<gene>
    <name evidence="2" type="ORF">SAMN05444171_1623</name>
</gene>
<dbReference type="InterPro" id="IPR018392">
    <property type="entry name" value="LysM"/>
</dbReference>
<dbReference type="InterPro" id="IPR052196">
    <property type="entry name" value="Bact_Kbp"/>
</dbReference>
<name>A0A1M6UQP0_9BRAD</name>
<reference evidence="2 3" key="1">
    <citation type="submission" date="2016-10" db="EMBL/GenBank/DDBJ databases">
        <authorList>
            <person name="de Groot N.N."/>
        </authorList>
    </citation>
    <scope>NUCLEOTIDE SEQUENCE [LARGE SCALE GENOMIC DNA]</scope>
    <source>
        <strain evidence="2 3">GAS522</strain>
    </source>
</reference>
<evidence type="ECO:0000313" key="3">
    <source>
        <dbReference type="Proteomes" id="UP000183208"/>
    </source>
</evidence>
<dbReference type="PROSITE" id="PS51782">
    <property type="entry name" value="LYSM"/>
    <property type="match status" value="1"/>
</dbReference>
<evidence type="ECO:0000259" key="1">
    <source>
        <dbReference type="PROSITE" id="PS51782"/>
    </source>
</evidence>
<dbReference type="InterPro" id="IPR036779">
    <property type="entry name" value="LysM_dom_sf"/>
</dbReference>
<proteinExistence type="predicted"/>
<feature type="domain" description="LysM" evidence="1">
    <location>
        <begin position="248"/>
        <end position="297"/>
    </location>
</feature>